<feature type="region of interest" description="Disordered" evidence="1">
    <location>
        <begin position="197"/>
        <end position="245"/>
    </location>
</feature>
<comment type="caution">
    <text evidence="2">The sequence shown here is derived from an EMBL/GenBank/DDBJ whole genome shotgun (WGS) entry which is preliminary data.</text>
</comment>
<dbReference type="Proteomes" id="UP000763557">
    <property type="component" value="Unassembled WGS sequence"/>
</dbReference>
<organism evidence="2 3">
    <name type="scientific">Kibdelosporangium persicum</name>
    <dbReference type="NCBI Taxonomy" id="2698649"/>
    <lineage>
        <taxon>Bacteria</taxon>
        <taxon>Bacillati</taxon>
        <taxon>Actinomycetota</taxon>
        <taxon>Actinomycetes</taxon>
        <taxon>Pseudonocardiales</taxon>
        <taxon>Pseudonocardiaceae</taxon>
        <taxon>Kibdelosporangium</taxon>
    </lineage>
</organism>
<dbReference type="EMBL" id="JAAATY010000009">
    <property type="protein sequence ID" value="NRN66235.1"/>
    <property type="molecule type" value="Genomic_DNA"/>
</dbReference>
<proteinExistence type="predicted"/>
<dbReference type="PROSITE" id="PS51257">
    <property type="entry name" value="PROKAR_LIPOPROTEIN"/>
    <property type="match status" value="1"/>
</dbReference>
<gene>
    <name evidence="2" type="ORF">GC106_34550</name>
</gene>
<keyword evidence="3" id="KW-1185">Reference proteome</keyword>
<dbReference type="RefSeq" id="WP_173131874.1">
    <property type="nucleotide sequence ID" value="NZ_CBCSGW010000056.1"/>
</dbReference>
<name>A0ABX2F4I3_9PSEU</name>
<sequence length="245" mass="25407">MQGHPERQLSVRRAVMALTASVLVAGCQVPASSSARPGPATTTAAVTAAVGWADRLCGVILEYDSVPAKFEVDSTSPDAAVSSLTKSLDALSARINDALGKLREVGQSPVAGGDEAVQSLMSLLETRRSIVEGALGRLRNVNLSDRAAATAALQGVAGDLQSLRTPVNPLEGMGSRFPELQAAARSADTCTEITRLRASRSALPPTPSYPSYPDEFPTSPSTPPPSSGSTSTWPSPPPEPTYPTL</sequence>
<reference evidence="2 3" key="1">
    <citation type="submission" date="2020-01" db="EMBL/GenBank/DDBJ databases">
        <title>Kibdelosporangium persica a novel Actinomycetes from a hot desert in Iran.</title>
        <authorList>
            <person name="Safaei N."/>
            <person name="Zaburannyi N."/>
            <person name="Mueller R."/>
            <person name="Wink J."/>
        </authorList>
    </citation>
    <scope>NUCLEOTIDE SEQUENCE [LARGE SCALE GENOMIC DNA]</scope>
    <source>
        <strain evidence="2 3">4NS15</strain>
    </source>
</reference>
<evidence type="ECO:0000313" key="3">
    <source>
        <dbReference type="Proteomes" id="UP000763557"/>
    </source>
</evidence>
<feature type="compositionally biased region" description="Pro residues" evidence="1">
    <location>
        <begin position="234"/>
        <end position="245"/>
    </location>
</feature>
<evidence type="ECO:0000256" key="1">
    <source>
        <dbReference type="SAM" id="MobiDB-lite"/>
    </source>
</evidence>
<protein>
    <submittedName>
        <fullName evidence="2">Uncharacterized protein</fullName>
    </submittedName>
</protein>
<evidence type="ECO:0000313" key="2">
    <source>
        <dbReference type="EMBL" id="NRN66235.1"/>
    </source>
</evidence>
<accession>A0ABX2F4I3</accession>